<name>A0ABQ9J791_9CUCU</name>
<comment type="caution">
    <text evidence="1">The sequence shown here is derived from an EMBL/GenBank/DDBJ whole genome shotgun (WGS) entry which is preliminary data.</text>
</comment>
<organism evidence="1 2">
    <name type="scientific">Molorchus minor</name>
    <dbReference type="NCBI Taxonomy" id="1323400"/>
    <lineage>
        <taxon>Eukaryota</taxon>
        <taxon>Metazoa</taxon>
        <taxon>Ecdysozoa</taxon>
        <taxon>Arthropoda</taxon>
        <taxon>Hexapoda</taxon>
        <taxon>Insecta</taxon>
        <taxon>Pterygota</taxon>
        <taxon>Neoptera</taxon>
        <taxon>Endopterygota</taxon>
        <taxon>Coleoptera</taxon>
        <taxon>Polyphaga</taxon>
        <taxon>Cucujiformia</taxon>
        <taxon>Chrysomeloidea</taxon>
        <taxon>Cerambycidae</taxon>
        <taxon>Lamiinae</taxon>
        <taxon>Monochamini</taxon>
        <taxon>Molorchus</taxon>
    </lineage>
</organism>
<accession>A0ABQ9J791</accession>
<gene>
    <name evidence="1" type="ORF">NQ317_002798</name>
</gene>
<sequence>MEVAEPSYQLCISKVDEIIIKNKVREYFNSPDPLKIVTEIEPKKFNEEQLVSDIHALICMYRDNTFTGRAVARILQGIQSPNYPATIWGRNHDFSNPAKKVI</sequence>
<dbReference type="EMBL" id="JAPWTJ010001111">
    <property type="protein sequence ID" value="KAJ8973797.1"/>
    <property type="molecule type" value="Genomic_DNA"/>
</dbReference>
<dbReference type="Proteomes" id="UP001162164">
    <property type="component" value="Unassembled WGS sequence"/>
</dbReference>
<evidence type="ECO:0000313" key="2">
    <source>
        <dbReference type="Proteomes" id="UP001162164"/>
    </source>
</evidence>
<evidence type="ECO:0000313" key="1">
    <source>
        <dbReference type="EMBL" id="KAJ8973797.1"/>
    </source>
</evidence>
<protein>
    <submittedName>
        <fullName evidence="1">Uncharacterized protein</fullName>
    </submittedName>
</protein>
<keyword evidence="2" id="KW-1185">Reference proteome</keyword>
<proteinExistence type="predicted"/>
<reference evidence="1" key="1">
    <citation type="journal article" date="2023" name="Insect Mol. Biol.">
        <title>Genome sequencing provides insights into the evolution of gene families encoding plant cell wall-degrading enzymes in longhorned beetles.</title>
        <authorList>
            <person name="Shin N.R."/>
            <person name="Okamura Y."/>
            <person name="Kirsch R."/>
            <person name="Pauchet Y."/>
        </authorList>
    </citation>
    <scope>NUCLEOTIDE SEQUENCE</scope>
    <source>
        <strain evidence="1">MMC_N1</strain>
    </source>
</reference>